<comment type="caution">
    <text evidence="2">The sequence shown here is derived from an EMBL/GenBank/DDBJ whole genome shotgun (WGS) entry which is preliminary data.</text>
</comment>
<keyword evidence="1" id="KW-0472">Membrane</keyword>
<keyword evidence="1" id="KW-1133">Transmembrane helix</keyword>
<accession>A0AAE2ZR90</accession>
<feature type="transmembrane region" description="Helical" evidence="1">
    <location>
        <begin position="43"/>
        <end position="63"/>
    </location>
</feature>
<evidence type="ECO:0000313" key="3">
    <source>
        <dbReference type="Proteomes" id="UP001196509"/>
    </source>
</evidence>
<keyword evidence="3" id="KW-1185">Reference proteome</keyword>
<dbReference type="EMBL" id="JAICBX010000004">
    <property type="protein sequence ID" value="MBW8639330.1"/>
    <property type="molecule type" value="Genomic_DNA"/>
</dbReference>
<sequence>MRFLLTPLALYHGANGALMLAAPELWYSIVPDVGHTGPLNAHFVRDIGLAFIAAAAGLVIAALNFKNSIALWPAAIFLAGHAGLHMAELGVHGAPPLAGARDLATIVVPGLLPLFLLTFPWKKEVRS</sequence>
<protein>
    <submittedName>
        <fullName evidence="2">Uncharacterized protein</fullName>
    </submittedName>
</protein>
<proteinExistence type="predicted"/>
<feature type="transmembrane region" description="Helical" evidence="1">
    <location>
        <begin position="103"/>
        <end position="121"/>
    </location>
</feature>
<dbReference type="AlphaFoldDB" id="A0AAE2ZR90"/>
<name>A0AAE2ZR90_9HYPH</name>
<reference evidence="2" key="1">
    <citation type="submission" date="2021-08" db="EMBL/GenBank/DDBJ databases">
        <title>Hoeflea bacterium WL0058 sp. nov., isolated from the sediment.</title>
        <authorList>
            <person name="Wang L."/>
            <person name="Zhang D."/>
        </authorList>
    </citation>
    <scope>NUCLEOTIDE SEQUENCE</scope>
    <source>
        <strain evidence="2">WL0058</strain>
    </source>
</reference>
<organism evidence="2 3">
    <name type="scientific">Flavimaribacter sediminis</name>
    <dbReference type="NCBI Taxonomy" id="2865987"/>
    <lineage>
        <taxon>Bacteria</taxon>
        <taxon>Pseudomonadati</taxon>
        <taxon>Pseudomonadota</taxon>
        <taxon>Alphaproteobacteria</taxon>
        <taxon>Hyphomicrobiales</taxon>
        <taxon>Rhizobiaceae</taxon>
        <taxon>Flavimaribacter</taxon>
    </lineage>
</organism>
<dbReference type="RefSeq" id="WP_220230067.1">
    <property type="nucleotide sequence ID" value="NZ_JAICBX010000004.1"/>
</dbReference>
<feature type="transmembrane region" description="Helical" evidence="1">
    <location>
        <begin position="70"/>
        <end position="91"/>
    </location>
</feature>
<dbReference type="Proteomes" id="UP001196509">
    <property type="component" value="Unassembled WGS sequence"/>
</dbReference>
<evidence type="ECO:0000256" key="1">
    <source>
        <dbReference type="SAM" id="Phobius"/>
    </source>
</evidence>
<evidence type="ECO:0000313" key="2">
    <source>
        <dbReference type="EMBL" id="MBW8639330.1"/>
    </source>
</evidence>
<gene>
    <name evidence="2" type="ORF">K1W69_19200</name>
</gene>
<keyword evidence="1" id="KW-0812">Transmembrane</keyword>